<dbReference type="Proteomes" id="UP000542125">
    <property type="component" value="Unassembled WGS sequence"/>
</dbReference>
<gene>
    <name evidence="1" type="ORF">FHW18_002225</name>
</gene>
<keyword evidence="2" id="KW-1185">Reference proteome</keyword>
<proteinExistence type="predicted"/>
<dbReference type="AlphaFoldDB" id="A0A7Y9IVF1"/>
<organism evidence="1 2">
    <name type="scientific">Pigmentiphaga litoralis</name>
    <dbReference type="NCBI Taxonomy" id="516702"/>
    <lineage>
        <taxon>Bacteria</taxon>
        <taxon>Pseudomonadati</taxon>
        <taxon>Pseudomonadota</taxon>
        <taxon>Betaproteobacteria</taxon>
        <taxon>Burkholderiales</taxon>
        <taxon>Alcaligenaceae</taxon>
        <taxon>Pigmentiphaga</taxon>
    </lineage>
</organism>
<comment type="caution">
    <text evidence="1">The sequence shown here is derived from an EMBL/GenBank/DDBJ whole genome shotgun (WGS) entry which is preliminary data.</text>
</comment>
<dbReference type="EMBL" id="JACBYR010000001">
    <property type="protein sequence ID" value="NYE82954.1"/>
    <property type="molecule type" value="Genomic_DNA"/>
</dbReference>
<reference evidence="1 2" key="1">
    <citation type="submission" date="2020-07" db="EMBL/GenBank/DDBJ databases">
        <title>Genomic Encyclopedia of Type Strains, Phase IV (KMG-V): Genome sequencing to study the core and pangenomes of soil and plant-associated prokaryotes.</title>
        <authorList>
            <person name="Whitman W."/>
        </authorList>
    </citation>
    <scope>NUCLEOTIDE SEQUENCE [LARGE SCALE GENOMIC DNA]</scope>
    <source>
        <strain evidence="1 2">SAS40</strain>
    </source>
</reference>
<protein>
    <submittedName>
        <fullName evidence="1">Uncharacterized protein</fullName>
    </submittedName>
</protein>
<evidence type="ECO:0000313" key="1">
    <source>
        <dbReference type="EMBL" id="NYE82954.1"/>
    </source>
</evidence>
<accession>A0A7Y9IVF1</accession>
<name>A0A7Y9IVF1_9BURK</name>
<evidence type="ECO:0000313" key="2">
    <source>
        <dbReference type="Proteomes" id="UP000542125"/>
    </source>
</evidence>
<dbReference type="RefSeq" id="WP_179586240.1">
    <property type="nucleotide sequence ID" value="NZ_JACBYR010000001.1"/>
</dbReference>
<sequence length="67" mass="7374">MVVTELIEELQKYPPHWTVLVEYPSRQASRPLADISELASVVTVGVAAETRIALHCTVVLSSLEGLR</sequence>